<proteinExistence type="predicted"/>
<dbReference type="GO" id="GO:0008270">
    <property type="term" value="F:zinc ion binding"/>
    <property type="evidence" value="ECO:0007669"/>
    <property type="project" value="TreeGrafter"/>
</dbReference>
<evidence type="ECO:0000256" key="1">
    <source>
        <dbReference type="ARBA" id="ARBA00004273"/>
    </source>
</evidence>
<dbReference type="GO" id="GO:0007005">
    <property type="term" value="P:mitochondrion organization"/>
    <property type="evidence" value="ECO:0007669"/>
    <property type="project" value="TreeGrafter"/>
</dbReference>
<evidence type="ECO:0000313" key="15">
    <source>
        <dbReference type="Proteomes" id="UP000039324"/>
    </source>
</evidence>
<keyword evidence="3" id="KW-0547">Nucleotide-binding</keyword>
<dbReference type="EMBL" id="CDSF01000147">
    <property type="protein sequence ID" value="CEP03537.1"/>
    <property type="molecule type" value="Genomic_DNA"/>
</dbReference>
<evidence type="ECO:0000256" key="2">
    <source>
        <dbReference type="ARBA" id="ARBA00004436"/>
    </source>
</evidence>
<keyword evidence="15" id="KW-1185">Reference proteome</keyword>
<protein>
    <recommendedName>
        <fullName evidence="12">AAA+ ATPase domain-containing protein</fullName>
    </recommendedName>
</protein>
<dbReference type="Pfam" id="PF12037">
    <property type="entry name" value="ATAD3_N"/>
    <property type="match status" value="1"/>
</dbReference>
<feature type="coiled-coil region" evidence="10">
    <location>
        <begin position="116"/>
        <end position="174"/>
    </location>
</feature>
<evidence type="ECO:0000256" key="9">
    <source>
        <dbReference type="ARBA" id="ARBA00023271"/>
    </source>
</evidence>
<dbReference type="EMBL" id="OVEO01000016">
    <property type="protein sequence ID" value="SPR00921.1"/>
    <property type="molecule type" value="Genomic_DNA"/>
</dbReference>
<dbReference type="PANTHER" id="PTHR23075:SF0">
    <property type="entry name" value="ATPASE FAMILY AAA DOMAIN-CONTAINING PROTEIN 3"/>
    <property type="match status" value="1"/>
</dbReference>
<dbReference type="InterPro" id="IPR027417">
    <property type="entry name" value="P-loop_NTPase"/>
</dbReference>
<evidence type="ECO:0000313" key="14">
    <source>
        <dbReference type="EMBL" id="SPR00921.1"/>
    </source>
</evidence>
<sequence>MGWTSSIRQALGGGAPGAPTSSSDVPASMPPPLSLTTSDDAPVPPPSSSKKSKQSPGSFEAFDPTALERGVAAIRELNTSPHAERALELARAQEMTKQLETQAAIESARARNNEYAKSAQMELDELRKKNEMERLQEEKQTALYKAKVQSRLEEQQLQQRRAYDEEQMRKQREEFLEQERIKAENAAAIEAQRLAAYAKQAKIDQETARVRAEAEADGRIKQERLNEDVATRRLHAEKEASLQERLAVLAAHYGNVRSMGSSIYEVASDPVKCAQGVAAVTALALGVYGARAGTGVIGKYVSARLGRPNLVRETSRRNWLKPRNWFAGTATSPAAVQSAVPGGKAVDQVVLPPALRSRLTWIADTAAAAVKHNSPHRHVLLHGPPGTGKTLFARALAADSGMDYAIVSGGDLSQLGQAAVTELHALFDWAEQSPRGAVLFFDEADSFLRAGRDNANVISEQGRHILSAFLQRTGSDSHKFMIVLASNMEVRSFDEAVRDRVDEFVEFTLPDDEERRRMLKLFADRYLMVEDGSVGPIRRWWHGAERRPVHAFSDADYAELSELLNGSSGRQIAKFVISMRAAVLGNLTPKATVDVAGQLLQWQQWDRKVPTVESIVARSKKDDAKDDRPTQTIVDAPSSPPPS</sequence>
<dbReference type="AlphaFoldDB" id="A0A0G4J7N2"/>
<dbReference type="InterPro" id="IPR003959">
    <property type="entry name" value="ATPase_AAA_core"/>
</dbReference>
<dbReference type="GO" id="GO:0042645">
    <property type="term" value="C:mitochondrial nucleoid"/>
    <property type="evidence" value="ECO:0007669"/>
    <property type="project" value="UniProtKB-SubCell"/>
</dbReference>
<feature type="domain" description="AAA+ ATPase" evidence="12">
    <location>
        <begin position="375"/>
        <end position="511"/>
    </location>
</feature>
<evidence type="ECO:0000256" key="4">
    <source>
        <dbReference type="ARBA" id="ARBA00022792"/>
    </source>
</evidence>
<dbReference type="PANTHER" id="PTHR23075">
    <property type="entry name" value="PUTATIVE ATP-ASE"/>
    <property type="match status" value="1"/>
</dbReference>
<dbReference type="Proteomes" id="UP000290189">
    <property type="component" value="Unassembled WGS sequence"/>
</dbReference>
<dbReference type="Pfam" id="PF00004">
    <property type="entry name" value="AAA"/>
    <property type="match status" value="1"/>
</dbReference>
<gene>
    <name evidence="13" type="ORF">PBRA_009422</name>
    <name evidence="14" type="ORF">PLBR_LOCUS8136</name>
</gene>
<dbReference type="OrthoDB" id="199596at2759"/>
<dbReference type="Proteomes" id="UP000039324">
    <property type="component" value="Unassembled WGS sequence"/>
</dbReference>
<comment type="subcellular location">
    <subcellularLocation>
        <location evidence="1">Mitochondrion inner membrane</location>
    </subcellularLocation>
    <subcellularLocation>
        <location evidence="2">Mitochondrion matrix</location>
        <location evidence="2">Mitochondrion nucleoid</location>
    </subcellularLocation>
</comment>
<dbReference type="SMART" id="SM00382">
    <property type="entry name" value="AAA"/>
    <property type="match status" value="1"/>
</dbReference>
<geneLocation type="mitochondrion" evidence="14"/>
<evidence type="ECO:0000256" key="11">
    <source>
        <dbReference type="SAM" id="MobiDB-lite"/>
    </source>
</evidence>
<evidence type="ECO:0000256" key="10">
    <source>
        <dbReference type="SAM" id="Coils"/>
    </source>
</evidence>
<dbReference type="InterPro" id="IPR003593">
    <property type="entry name" value="AAA+_ATPase"/>
</dbReference>
<evidence type="ECO:0000256" key="5">
    <source>
        <dbReference type="ARBA" id="ARBA00022840"/>
    </source>
</evidence>
<keyword evidence="8" id="KW-0472">Membrane</keyword>
<dbReference type="GO" id="GO:0016887">
    <property type="term" value="F:ATP hydrolysis activity"/>
    <property type="evidence" value="ECO:0007669"/>
    <property type="project" value="InterPro"/>
</dbReference>
<evidence type="ECO:0000313" key="16">
    <source>
        <dbReference type="Proteomes" id="UP000290189"/>
    </source>
</evidence>
<dbReference type="GO" id="GO:0005524">
    <property type="term" value="F:ATP binding"/>
    <property type="evidence" value="ECO:0007669"/>
    <property type="project" value="UniProtKB-KW"/>
</dbReference>
<accession>A0A0G4J7N2</accession>
<evidence type="ECO:0000259" key="12">
    <source>
        <dbReference type="SMART" id="SM00382"/>
    </source>
</evidence>
<reference evidence="14 16" key="2">
    <citation type="submission" date="2018-03" db="EMBL/GenBank/DDBJ databases">
        <authorList>
            <person name="Fogelqvist J."/>
        </authorList>
    </citation>
    <scope>NUCLEOTIDE SEQUENCE [LARGE SCALE GENOMIC DNA]</scope>
</reference>
<evidence type="ECO:0000256" key="6">
    <source>
        <dbReference type="ARBA" id="ARBA00023054"/>
    </source>
</evidence>
<feature type="region of interest" description="Disordered" evidence="11">
    <location>
        <begin position="1"/>
        <end position="64"/>
    </location>
</feature>
<dbReference type="STRING" id="37360.A0A0G4J7N2"/>
<reference evidence="13 15" key="1">
    <citation type="submission" date="2015-02" db="EMBL/GenBank/DDBJ databases">
        <authorList>
            <person name="Chooi Y.-H."/>
        </authorList>
    </citation>
    <scope>NUCLEOTIDE SEQUENCE [LARGE SCALE GENOMIC DNA]</scope>
    <source>
        <strain evidence="13">E3</strain>
    </source>
</reference>
<keyword evidence="5" id="KW-0067">ATP-binding</keyword>
<evidence type="ECO:0000256" key="3">
    <source>
        <dbReference type="ARBA" id="ARBA00022741"/>
    </source>
</evidence>
<feature type="region of interest" description="Disordered" evidence="11">
    <location>
        <begin position="617"/>
        <end position="643"/>
    </location>
</feature>
<name>A0A0G4J7N2_PLABS</name>
<dbReference type="SUPFAM" id="SSF52540">
    <property type="entry name" value="P-loop containing nucleoside triphosphate hydrolases"/>
    <property type="match status" value="1"/>
</dbReference>
<dbReference type="GO" id="GO:0005743">
    <property type="term" value="C:mitochondrial inner membrane"/>
    <property type="evidence" value="ECO:0007669"/>
    <property type="project" value="UniProtKB-SubCell"/>
</dbReference>
<dbReference type="InterPro" id="IPR021911">
    <property type="entry name" value="ATAD3_N"/>
</dbReference>
<organism evidence="13 15">
    <name type="scientific">Plasmodiophora brassicae</name>
    <name type="common">Clubroot disease agent</name>
    <dbReference type="NCBI Taxonomy" id="37360"/>
    <lineage>
        <taxon>Eukaryota</taxon>
        <taxon>Sar</taxon>
        <taxon>Rhizaria</taxon>
        <taxon>Endomyxa</taxon>
        <taxon>Phytomyxea</taxon>
        <taxon>Plasmodiophorida</taxon>
        <taxon>Plasmodiophoridae</taxon>
        <taxon>Plasmodiophora</taxon>
    </lineage>
</organism>
<keyword evidence="6 10" id="KW-0175">Coiled coil</keyword>
<dbReference type="OMA" id="HKSITGG"/>
<evidence type="ECO:0000256" key="7">
    <source>
        <dbReference type="ARBA" id="ARBA00023128"/>
    </source>
</evidence>
<keyword evidence="7 14" id="KW-0496">Mitochondrion</keyword>
<feature type="compositionally biased region" description="Basic and acidic residues" evidence="11">
    <location>
        <begin position="619"/>
        <end position="629"/>
    </location>
</feature>
<keyword evidence="9" id="KW-1135">Mitochondrion nucleoid</keyword>
<dbReference type="Gene3D" id="3.40.50.300">
    <property type="entry name" value="P-loop containing nucleotide triphosphate hydrolases"/>
    <property type="match status" value="1"/>
</dbReference>
<evidence type="ECO:0000256" key="8">
    <source>
        <dbReference type="ARBA" id="ARBA00023136"/>
    </source>
</evidence>
<evidence type="ECO:0000313" key="13">
    <source>
        <dbReference type="EMBL" id="CEP03537.1"/>
    </source>
</evidence>
<keyword evidence="4" id="KW-0999">Mitochondrion inner membrane</keyword>